<reference evidence="1 2" key="1">
    <citation type="journal article" date="2017" name="Nat. Commun.">
        <title>Genome assembly with in vitro proximity ligation data and whole-genome triplication in lettuce.</title>
        <authorList>
            <person name="Reyes-Chin-Wo S."/>
            <person name="Wang Z."/>
            <person name="Yang X."/>
            <person name="Kozik A."/>
            <person name="Arikit S."/>
            <person name="Song C."/>
            <person name="Xia L."/>
            <person name="Froenicke L."/>
            <person name="Lavelle D.O."/>
            <person name="Truco M.J."/>
            <person name="Xia R."/>
            <person name="Zhu S."/>
            <person name="Xu C."/>
            <person name="Xu H."/>
            <person name="Xu X."/>
            <person name="Cox K."/>
            <person name="Korf I."/>
            <person name="Meyers B.C."/>
            <person name="Michelmore R.W."/>
        </authorList>
    </citation>
    <scope>NUCLEOTIDE SEQUENCE [LARGE SCALE GENOMIC DNA]</scope>
    <source>
        <strain evidence="2">cv. Salinas</strain>
        <tissue evidence="1">Seedlings</tissue>
    </source>
</reference>
<sequence>MPDTGFLIVNKYGVIVYFLDKQGSSTCFPLWHGPSIVIVFVYNGHYVKIDIQESHPMPTVLPLWRHYRSERAAGWEILYNVRLNAYIPPNVPRNNCNIHVFDVPDN</sequence>
<accession>A0A9R1UHW0</accession>
<proteinExistence type="predicted"/>
<dbReference type="Proteomes" id="UP000235145">
    <property type="component" value="Unassembled WGS sequence"/>
</dbReference>
<name>A0A9R1UHW0_LACSA</name>
<organism evidence="1 2">
    <name type="scientific">Lactuca sativa</name>
    <name type="common">Garden lettuce</name>
    <dbReference type="NCBI Taxonomy" id="4236"/>
    <lineage>
        <taxon>Eukaryota</taxon>
        <taxon>Viridiplantae</taxon>
        <taxon>Streptophyta</taxon>
        <taxon>Embryophyta</taxon>
        <taxon>Tracheophyta</taxon>
        <taxon>Spermatophyta</taxon>
        <taxon>Magnoliopsida</taxon>
        <taxon>eudicotyledons</taxon>
        <taxon>Gunneridae</taxon>
        <taxon>Pentapetalae</taxon>
        <taxon>asterids</taxon>
        <taxon>campanulids</taxon>
        <taxon>Asterales</taxon>
        <taxon>Asteraceae</taxon>
        <taxon>Cichorioideae</taxon>
        <taxon>Cichorieae</taxon>
        <taxon>Lactucinae</taxon>
        <taxon>Lactuca</taxon>
    </lineage>
</organism>
<gene>
    <name evidence="1" type="ORF">LSAT_V11C900499890</name>
</gene>
<comment type="caution">
    <text evidence="1">The sequence shown here is derived from an EMBL/GenBank/DDBJ whole genome shotgun (WGS) entry which is preliminary data.</text>
</comment>
<dbReference type="AlphaFoldDB" id="A0A9R1UHW0"/>
<dbReference type="EMBL" id="NBSK02000009">
    <property type="protein sequence ID" value="KAJ0187290.1"/>
    <property type="molecule type" value="Genomic_DNA"/>
</dbReference>
<keyword evidence="2" id="KW-1185">Reference proteome</keyword>
<evidence type="ECO:0000313" key="2">
    <source>
        <dbReference type="Proteomes" id="UP000235145"/>
    </source>
</evidence>
<protein>
    <submittedName>
        <fullName evidence="1">Uncharacterized protein</fullName>
    </submittedName>
</protein>
<evidence type="ECO:0000313" key="1">
    <source>
        <dbReference type="EMBL" id="KAJ0187290.1"/>
    </source>
</evidence>